<dbReference type="GeneID" id="19299335"/>
<gene>
    <name evidence="1" type="ORF">GLOTRDRAFT_111105</name>
</gene>
<name>S7RQ70_GLOTA</name>
<dbReference type="RefSeq" id="XP_007866211.1">
    <property type="nucleotide sequence ID" value="XM_007868020.1"/>
</dbReference>
<dbReference type="AlphaFoldDB" id="S7RQ70"/>
<dbReference type="Proteomes" id="UP000030669">
    <property type="component" value="Unassembled WGS sequence"/>
</dbReference>
<dbReference type="KEGG" id="gtr:GLOTRDRAFT_111105"/>
<keyword evidence="2" id="KW-1185">Reference proteome</keyword>
<evidence type="ECO:0000313" key="2">
    <source>
        <dbReference type="Proteomes" id="UP000030669"/>
    </source>
</evidence>
<organism evidence="1 2">
    <name type="scientific">Gloeophyllum trabeum (strain ATCC 11539 / FP-39264 / Madison 617)</name>
    <name type="common">Brown rot fungus</name>
    <dbReference type="NCBI Taxonomy" id="670483"/>
    <lineage>
        <taxon>Eukaryota</taxon>
        <taxon>Fungi</taxon>
        <taxon>Dikarya</taxon>
        <taxon>Basidiomycota</taxon>
        <taxon>Agaricomycotina</taxon>
        <taxon>Agaricomycetes</taxon>
        <taxon>Gloeophyllales</taxon>
        <taxon>Gloeophyllaceae</taxon>
        <taxon>Gloeophyllum</taxon>
    </lineage>
</organism>
<feature type="non-terminal residue" evidence="1">
    <location>
        <position position="1"/>
    </location>
</feature>
<reference evidence="1 2" key="1">
    <citation type="journal article" date="2012" name="Science">
        <title>The Paleozoic origin of enzymatic lignin decomposition reconstructed from 31 fungal genomes.</title>
        <authorList>
            <person name="Floudas D."/>
            <person name="Binder M."/>
            <person name="Riley R."/>
            <person name="Barry K."/>
            <person name="Blanchette R.A."/>
            <person name="Henrissat B."/>
            <person name="Martinez A.T."/>
            <person name="Otillar R."/>
            <person name="Spatafora J.W."/>
            <person name="Yadav J.S."/>
            <person name="Aerts A."/>
            <person name="Benoit I."/>
            <person name="Boyd A."/>
            <person name="Carlson A."/>
            <person name="Copeland A."/>
            <person name="Coutinho P.M."/>
            <person name="de Vries R.P."/>
            <person name="Ferreira P."/>
            <person name="Findley K."/>
            <person name="Foster B."/>
            <person name="Gaskell J."/>
            <person name="Glotzer D."/>
            <person name="Gorecki P."/>
            <person name="Heitman J."/>
            <person name="Hesse C."/>
            <person name="Hori C."/>
            <person name="Igarashi K."/>
            <person name="Jurgens J.A."/>
            <person name="Kallen N."/>
            <person name="Kersten P."/>
            <person name="Kohler A."/>
            <person name="Kuees U."/>
            <person name="Kumar T.K.A."/>
            <person name="Kuo A."/>
            <person name="LaButti K."/>
            <person name="Larrondo L.F."/>
            <person name="Lindquist E."/>
            <person name="Ling A."/>
            <person name="Lombard V."/>
            <person name="Lucas S."/>
            <person name="Lundell T."/>
            <person name="Martin R."/>
            <person name="McLaughlin D.J."/>
            <person name="Morgenstern I."/>
            <person name="Morin E."/>
            <person name="Murat C."/>
            <person name="Nagy L.G."/>
            <person name="Nolan M."/>
            <person name="Ohm R.A."/>
            <person name="Patyshakuliyeva A."/>
            <person name="Rokas A."/>
            <person name="Ruiz-Duenas F.J."/>
            <person name="Sabat G."/>
            <person name="Salamov A."/>
            <person name="Samejima M."/>
            <person name="Schmutz J."/>
            <person name="Slot J.C."/>
            <person name="St John F."/>
            <person name="Stenlid J."/>
            <person name="Sun H."/>
            <person name="Sun S."/>
            <person name="Syed K."/>
            <person name="Tsang A."/>
            <person name="Wiebenga A."/>
            <person name="Young D."/>
            <person name="Pisabarro A."/>
            <person name="Eastwood D.C."/>
            <person name="Martin F."/>
            <person name="Cullen D."/>
            <person name="Grigoriev I.V."/>
            <person name="Hibbett D.S."/>
        </authorList>
    </citation>
    <scope>NUCLEOTIDE SEQUENCE [LARGE SCALE GENOMIC DNA]</scope>
    <source>
        <strain evidence="1 2">ATCC 11539</strain>
    </source>
</reference>
<sequence>MLHQGATHFKRRIGIQLIPPFSPSPDSACKCLSSSQILLVQFATVMKDWWKLNECGTKRRADIRACTATRTRESQAGSILVIHPMTDVCHARG</sequence>
<dbReference type="EMBL" id="KB469302">
    <property type="protein sequence ID" value="EPQ55034.1"/>
    <property type="molecule type" value="Genomic_DNA"/>
</dbReference>
<protein>
    <submittedName>
        <fullName evidence="1">Uncharacterized protein</fullName>
    </submittedName>
</protein>
<evidence type="ECO:0000313" key="1">
    <source>
        <dbReference type="EMBL" id="EPQ55034.1"/>
    </source>
</evidence>
<proteinExistence type="predicted"/>
<accession>S7RQ70</accession>
<dbReference type="HOGENOM" id="CLU_2399890_0_0_1"/>